<dbReference type="Proteomes" id="UP000321595">
    <property type="component" value="Chromosome"/>
</dbReference>
<accession>A0A5B8XSD2</accession>
<dbReference type="RefSeq" id="WP_146960893.1">
    <property type="nucleotide sequence ID" value="NZ_CP042467.1"/>
</dbReference>
<proteinExistence type="predicted"/>
<keyword evidence="2" id="KW-1185">Reference proteome</keyword>
<dbReference type="KEGG" id="bbae:FRD01_14660"/>
<organism evidence="1 2">
    <name type="scientific">Microvenator marinus</name>
    <dbReference type="NCBI Taxonomy" id="2600177"/>
    <lineage>
        <taxon>Bacteria</taxon>
        <taxon>Deltaproteobacteria</taxon>
        <taxon>Bradymonadales</taxon>
        <taxon>Microvenatoraceae</taxon>
        <taxon>Microvenator</taxon>
    </lineage>
</organism>
<protein>
    <submittedName>
        <fullName evidence="1">Uncharacterized protein</fullName>
    </submittedName>
</protein>
<reference evidence="1 2" key="1">
    <citation type="submission" date="2019-08" db="EMBL/GenBank/DDBJ databases">
        <authorList>
            <person name="Liang Q."/>
        </authorList>
    </citation>
    <scope>NUCLEOTIDE SEQUENCE [LARGE SCALE GENOMIC DNA]</scope>
    <source>
        <strain evidence="1 2">V1718</strain>
    </source>
</reference>
<sequence>MTNLPDNFTFDTLRNDLSLRVSAWVRPEVSDLRLNRWLCSISSSGYVREASLRELIEHYQPGDENRILLRLEDWVPQVRDLAKEWTLSHFRELPFDAIVANQRLLLYLSGKQRARSDEAFAHIESDLLRRTNHMNLPDFLGLQPKFRRFLLNLSLGADAQLRPWVLDDPEPFNRLMLLNHFDFRALHAREVDRLTQDPVPGVRRGLLQSQIASGDVPSKELLVAFALDRNRSLRQLGQFYLAEFYDFDAYRLYNEREGQEFYYIADYRRQDDVEHFLRGVSEGTRQARTNCLSALISCDPTRLRDLDVAALIGQCKRSRTLILPALMDANTTDELLELKDVIVKSSEQGELSFLSLIRKKSFWVYVDLALGYLKDSPSTALKNMVHDELQRSTRVYQRPSQELRASIREQAGKLSRDDWTTSRILNFVDSLLI</sequence>
<gene>
    <name evidence="1" type="ORF">FRD01_14660</name>
</gene>
<evidence type="ECO:0000313" key="2">
    <source>
        <dbReference type="Proteomes" id="UP000321595"/>
    </source>
</evidence>
<evidence type="ECO:0000313" key="1">
    <source>
        <dbReference type="EMBL" id="QED28454.1"/>
    </source>
</evidence>
<dbReference type="AlphaFoldDB" id="A0A5B8XSD2"/>
<name>A0A5B8XSD2_9DELT</name>
<dbReference type="EMBL" id="CP042467">
    <property type="protein sequence ID" value="QED28454.1"/>
    <property type="molecule type" value="Genomic_DNA"/>
</dbReference>
<dbReference type="OrthoDB" id="6534366at2"/>